<evidence type="ECO:0000256" key="1">
    <source>
        <dbReference type="SAM" id="Coils"/>
    </source>
</evidence>
<proteinExistence type="predicted"/>
<keyword evidence="2" id="KW-0812">Transmembrane</keyword>
<accession>A0A1Y2ESD3</accession>
<name>A0A1Y2ESD3_9FUNG</name>
<evidence type="ECO:0000313" key="3">
    <source>
        <dbReference type="EMBL" id="ORY74437.1"/>
    </source>
</evidence>
<sequence length="429" mass="50068">MEEQSNENLFVKDDELVFEDFDNDDSMENLLKIFVLKNGTKPDGSQILSFVTFIIFLFVNVGCVSFNLYKAITIETDVKNDMFGFNTNTNTKAITLFNTTTLTSKSGTENSIIIDKPTKILYVTEFSVIFIFFLISVYYYICLFCVDKNSEYYLSGAANFSRLVREFSCFSLVPLFSLSTFLSIINKISESYKLERKKYFDHVELWEGIWGVNTMDNIQKTNEVIEIRVENENTEANNIDENKDNETEKESKFKRIKHSKLFLRIVSILIFIGFILAIFILLLFTIFAFIALYIKARHVGNFITQNNSNFMYKWFNFITFIVNIASLSQDSPAIKLLTYQIRVLIRKAYSNEYYRKKQSHIKENQGKFNPDKEKPGIQTPKIIIYRKKISRSTDEKEVESHEENEIYNFGNKLLPLPLSQKNSSLLELY</sequence>
<feature type="transmembrane region" description="Helical" evidence="2">
    <location>
        <begin position="120"/>
        <end position="141"/>
    </location>
</feature>
<keyword evidence="1" id="KW-0175">Coiled coil</keyword>
<evidence type="ECO:0000256" key="2">
    <source>
        <dbReference type="SAM" id="Phobius"/>
    </source>
</evidence>
<reference evidence="3 4" key="1">
    <citation type="submission" date="2016-08" db="EMBL/GenBank/DDBJ databases">
        <title>A Parts List for Fungal Cellulosomes Revealed by Comparative Genomics.</title>
        <authorList>
            <consortium name="DOE Joint Genome Institute"/>
            <person name="Haitjema C.H."/>
            <person name="Gilmore S.P."/>
            <person name="Henske J.K."/>
            <person name="Solomon K.V."/>
            <person name="De Groot R."/>
            <person name="Kuo A."/>
            <person name="Mondo S.J."/>
            <person name="Salamov A.A."/>
            <person name="Labutti K."/>
            <person name="Zhao Z."/>
            <person name="Chiniquy J."/>
            <person name="Barry K."/>
            <person name="Brewer H.M."/>
            <person name="Purvine S.O."/>
            <person name="Wright A.T."/>
            <person name="Boxma B."/>
            <person name="Van Alen T."/>
            <person name="Hackstein J.H."/>
            <person name="Baker S.E."/>
            <person name="Grigoriev I.V."/>
            <person name="O'Malley M.A."/>
        </authorList>
    </citation>
    <scope>NUCLEOTIDE SEQUENCE [LARGE SCALE GENOMIC DNA]</scope>
    <source>
        <strain evidence="3 4">G1</strain>
    </source>
</reference>
<evidence type="ECO:0000313" key="4">
    <source>
        <dbReference type="Proteomes" id="UP000193920"/>
    </source>
</evidence>
<dbReference type="AlphaFoldDB" id="A0A1Y2ESD3"/>
<gene>
    <name evidence="3" type="ORF">LY90DRAFT_699287</name>
</gene>
<feature type="transmembrane region" description="Helical" evidence="2">
    <location>
        <begin position="170"/>
        <end position="188"/>
    </location>
</feature>
<feature type="transmembrane region" description="Helical" evidence="2">
    <location>
        <begin position="47"/>
        <end position="69"/>
    </location>
</feature>
<organism evidence="3 4">
    <name type="scientific">Neocallimastix californiae</name>
    <dbReference type="NCBI Taxonomy" id="1754190"/>
    <lineage>
        <taxon>Eukaryota</taxon>
        <taxon>Fungi</taxon>
        <taxon>Fungi incertae sedis</taxon>
        <taxon>Chytridiomycota</taxon>
        <taxon>Chytridiomycota incertae sedis</taxon>
        <taxon>Neocallimastigomycetes</taxon>
        <taxon>Neocallimastigales</taxon>
        <taxon>Neocallimastigaceae</taxon>
        <taxon>Neocallimastix</taxon>
    </lineage>
</organism>
<dbReference type="Proteomes" id="UP000193920">
    <property type="component" value="Unassembled WGS sequence"/>
</dbReference>
<feature type="coiled-coil region" evidence="1">
    <location>
        <begin position="215"/>
        <end position="249"/>
    </location>
</feature>
<feature type="transmembrane region" description="Helical" evidence="2">
    <location>
        <begin position="261"/>
        <end position="294"/>
    </location>
</feature>
<dbReference type="EMBL" id="MCOG01000029">
    <property type="protein sequence ID" value="ORY74437.1"/>
    <property type="molecule type" value="Genomic_DNA"/>
</dbReference>
<keyword evidence="2" id="KW-1133">Transmembrane helix</keyword>
<protein>
    <submittedName>
        <fullName evidence="3">Uncharacterized protein</fullName>
    </submittedName>
</protein>
<comment type="caution">
    <text evidence="3">The sequence shown here is derived from an EMBL/GenBank/DDBJ whole genome shotgun (WGS) entry which is preliminary data.</text>
</comment>
<keyword evidence="4" id="KW-1185">Reference proteome</keyword>
<keyword evidence="2" id="KW-0472">Membrane</keyword>